<dbReference type="Proteomes" id="UP000596742">
    <property type="component" value="Unassembled WGS sequence"/>
</dbReference>
<dbReference type="GO" id="GO:0005634">
    <property type="term" value="C:nucleus"/>
    <property type="evidence" value="ECO:0007669"/>
    <property type="project" value="UniProtKB-ARBA"/>
</dbReference>
<keyword evidence="3 5" id="KW-0863">Zinc-finger</keyword>
<reference evidence="7" key="1">
    <citation type="submission" date="2018-11" db="EMBL/GenBank/DDBJ databases">
        <authorList>
            <person name="Alioto T."/>
            <person name="Alioto T."/>
        </authorList>
    </citation>
    <scope>NUCLEOTIDE SEQUENCE</scope>
</reference>
<organism evidence="7 8">
    <name type="scientific">Mytilus galloprovincialis</name>
    <name type="common">Mediterranean mussel</name>
    <dbReference type="NCBI Taxonomy" id="29158"/>
    <lineage>
        <taxon>Eukaryota</taxon>
        <taxon>Metazoa</taxon>
        <taxon>Spiralia</taxon>
        <taxon>Lophotrochozoa</taxon>
        <taxon>Mollusca</taxon>
        <taxon>Bivalvia</taxon>
        <taxon>Autobranchia</taxon>
        <taxon>Pteriomorphia</taxon>
        <taxon>Mytilida</taxon>
        <taxon>Mytiloidea</taxon>
        <taxon>Mytilidae</taxon>
        <taxon>Mytilinae</taxon>
        <taxon>Mytilus</taxon>
    </lineage>
</organism>
<dbReference type="Gene3D" id="3.30.160.60">
    <property type="entry name" value="Classic Zinc Finger"/>
    <property type="match status" value="3"/>
</dbReference>
<dbReference type="PROSITE" id="PS00028">
    <property type="entry name" value="ZINC_FINGER_C2H2_1"/>
    <property type="match status" value="2"/>
</dbReference>
<dbReference type="PROSITE" id="PS50157">
    <property type="entry name" value="ZINC_FINGER_C2H2_2"/>
    <property type="match status" value="3"/>
</dbReference>
<evidence type="ECO:0000256" key="5">
    <source>
        <dbReference type="PROSITE-ProRule" id="PRU00042"/>
    </source>
</evidence>
<feature type="domain" description="C2H2-type" evidence="6">
    <location>
        <begin position="1"/>
        <end position="19"/>
    </location>
</feature>
<keyword evidence="4" id="KW-0862">Zinc</keyword>
<dbReference type="InterPro" id="IPR013087">
    <property type="entry name" value="Znf_C2H2_type"/>
</dbReference>
<dbReference type="PANTHER" id="PTHR19818">
    <property type="entry name" value="ZINC FINGER PROTEIN ZIC AND GLI"/>
    <property type="match status" value="1"/>
</dbReference>
<dbReference type="SUPFAM" id="SSF57667">
    <property type="entry name" value="beta-beta-alpha zinc fingers"/>
    <property type="match status" value="1"/>
</dbReference>
<evidence type="ECO:0000256" key="3">
    <source>
        <dbReference type="ARBA" id="ARBA00022771"/>
    </source>
</evidence>
<keyword evidence="1" id="KW-0479">Metal-binding</keyword>
<feature type="non-terminal residue" evidence="7">
    <location>
        <position position="1"/>
    </location>
</feature>
<dbReference type="EMBL" id="UYJE01004629">
    <property type="protein sequence ID" value="VDI29787.1"/>
    <property type="molecule type" value="Genomic_DNA"/>
</dbReference>
<evidence type="ECO:0000256" key="4">
    <source>
        <dbReference type="ARBA" id="ARBA00022833"/>
    </source>
</evidence>
<proteinExistence type="predicted"/>
<dbReference type="AlphaFoldDB" id="A0A8B6E791"/>
<dbReference type="FunFam" id="3.30.160.60:FF:001443">
    <property type="entry name" value="Zinc finger protein 668"/>
    <property type="match status" value="1"/>
</dbReference>
<dbReference type="GO" id="GO:0000978">
    <property type="term" value="F:RNA polymerase II cis-regulatory region sequence-specific DNA binding"/>
    <property type="evidence" value="ECO:0007669"/>
    <property type="project" value="TreeGrafter"/>
</dbReference>
<evidence type="ECO:0000256" key="2">
    <source>
        <dbReference type="ARBA" id="ARBA00022737"/>
    </source>
</evidence>
<dbReference type="GO" id="GO:0000981">
    <property type="term" value="F:DNA-binding transcription factor activity, RNA polymerase II-specific"/>
    <property type="evidence" value="ECO:0007669"/>
    <property type="project" value="TreeGrafter"/>
</dbReference>
<keyword evidence="2" id="KW-0677">Repeat</keyword>
<dbReference type="InterPro" id="IPR036236">
    <property type="entry name" value="Znf_C2H2_sf"/>
</dbReference>
<dbReference type="GO" id="GO:0008270">
    <property type="term" value="F:zinc ion binding"/>
    <property type="evidence" value="ECO:0007669"/>
    <property type="project" value="UniProtKB-KW"/>
</dbReference>
<evidence type="ECO:0000313" key="8">
    <source>
        <dbReference type="Proteomes" id="UP000596742"/>
    </source>
</evidence>
<evidence type="ECO:0000313" key="7">
    <source>
        <dbReference type="EMBL" id="VDI29787.1"/>
    </source>
</evidence>
<dbReference type="InterPro" id="IPR050329">
    <property type="entry name" value="GLI_C2H2-zinc-finger"/>
</dbReference>
<feature type="non-terminal residue" evidence="7">
    <location>
        <position position="81"/>
    </location>
</feature>
<evidence type="ECO:0000259" key="6">
    <source>
        <dbReference type="PROSITE" id="PS50157"/>
    </source>
</evidence>
<evidence type="ECO:0000256" key="1">
    <source>
        <dbReference type="ARBA" id="ARBA00022723"/>
    </source>
</evidence>
<dbReference type="FunFam" id="3.30.160.60:FF:002104">
    <property type="entry name" value="Si:ch211-266d19.4"/>
    <property type="match status" value="1"/>
</dbReference>
<name>A0A8B6E791_MYTGA</name>
<dbReference type="OrthoDB" id="3437960at2759"/>
<dbReference type="GO" id="GO:0045944">
    <property type="term" value="P:positive regulation of transcription by RNA polymerase II"/>
    <property type="evidence" value="ECO:0007669"/>
    <property type="project" value="UniProtKB-ARBA"/>
</dbReference>
<feature type="domain" description="C2H2-type" evidence="6">
    <location>
        <begin position="20"/>
        <end position="47"/>
    </location>
</feature>
<gene>
    <name evidence="7" type="ORF">MGAL_10B053439</name>
</gene>
<dbReference type="SMART" id="SM00355">
    <property type="entry name" value="ZnF_C2H2"/>
    <property type="match status" value="2"/>
</dbReference>
<comment type="caution">
    <text evidence="7">The sequence shown here is derived from an EMBL/GenBank/DDBJ whole genome shotgun (WGS) entry which is preliminary data.</text>
</comment>
<dbReference type="PANTHER" id="PTHR19818:SF157">
    <property type="entry name" value="C2H2-TYPE DOMAIN-CONTAINING PROTEIN"/>
    <property type="match status" value="1"/>
</dbReference>
<accession>A0A8B6E791</accession>
<sequence length="81" mass="9455">FSHHCNLKIHKRTHTGEKPFHCGVCGKQFSQLSILLNHMRIHTGDTPYNCGVCDQQFSQHSSLEIHMRKHTDSHENTYRLN</sequence>
<feature type="domain" description="C2H2-type" evidence="6">
    <location>
        <begin position="48"/>
        <end position="75"/>
    </location>
</feature>
<protein>
    <recommendedName>
        <fullName evidence="6">C2H2-type domain-containing protein</fullName>
    </recommendedName>
</protein>
<dbReference type="Pfam" id="PF00096">
    <property type="entry name" value="zf-C2H2"/>
    <property type="match status" value="2"/>
</dbReference>
<keyword evidence="8" id="KW-1185">Reference proteome</keyword>